<evidence type="ECO:0000256" key="1">
    <source>
        <dbReference type="SAM" id="MobiDB-lite"/>
    </source>
</evidence>
<dbReference type="EMBL" id="JBDKXB010000018">
    <property type="protein sequence ID" value="MEY6433272.1"/>
    <property type="molecule type" value="Genomic_DNA"/>
</dbReference>
<feature type="region of interest" description="Disordered" evidence="1">
    <location>
        <begin position="301"/>
        <end position="322"/>
    </location>
</feature>
<feature type="compositionally biased region" description="Basic and acidic residues" evidence="1">
    <location>
        <begin position="54"/>
        <end position="72"/>
    </location>
</feature>
<protein>
    <recommendedName>
        <fullName evidence="4">Lipoprotein</fullName>
    </recommendedName>
</protein>
<dbReference type="RefSeq" id="WP_369667655.1">
    <property type="nucleotide sequence ID" value="NZ_JBDKXB010000018.1"/>
</dbReference>
<accession>A0ABV4BIX8</accession>
<evidence type="ECO:0000313" key="3">
    <source>
        <dbReference type="Proteomes" id="UP001564408"/>
    </source>
</evidence>
<dbReference type="Proteomes" id="UP001564408">
    <property type="component" value="Unassembled WGS sequence"/>
</dbReference>
<reference evidence="2 3" key="1">
    <citation type="submission" date="2024-05" db="EMBL/GenBank/DDBJ databases">
        <title>Genome Sequence and Characterization of the New Strain Purple Sulfur Bacterium of Genus Thioalkalicoccus.</title>
        <authorList>
            <person name="Bryantseva I.A."/>
            <person name="Kyndt J.A."/>
            <person name="Imhoff J.F."/>
        </authorList>
    </citation>
    <scope>NUCLEOTIDE SEQUENCE [LARGE SCALE GENOMIC DNA]</scope>
    <source>
        <strain evidence="2 3">Um2</strain>
    </source>
</reference>
<name>A0ABV4BIX8_9GAMM</name>
<sequence>MISIENLCLARGSTALGRWLLTGLAVAAVGMAGCGSAPSRDDQDAGGPAATESIKQRAPETRPADRDTEPGRVVRPTQLYAMAYFPTRGATAPVATASDPGRLHREGIAGYGVYTFVLFGAAFPALAESELRRYQELLRVIEGYILAPDQGAPDLNRSAHVFLVPAEPRRSSPSSSLATGAELAATMRRDVVSHLRHSGQPTLAELIQDRPGPFLVSSLEPRLVPGRSDHPRLIVDLSGVGIEQLYPIVDAYDRLIDGDQQGQASSLMAISERLAALSAVDTRVAAPKNWIHWMRPATDIASADDVPRPGPTALSATPPTPP</sequence>
<feature type="region of interest" description="Disordered" evidence="1">
    <location>
        <begin position="37"/>
        <end position="72"/>
    </location>
</feature>
<evidence type="ECO:0008006" key="4">
    <source>
        <dbReference type="Google" id="ProtNLM"/>
    </source>
</evidence>
<evidence type="ECO:0000313" key="2">
    <source>
        <dbReference type="EMBL" id="MEY6433272.1"/>
    </source>
</evidence>
<comment type="caution">
    <text evidence="2">The sequence shown here is derived from an EMBL/GenBank/DDBJ whole genome shotgun (WGS) entry which is preliminary data.</text>
</comment>
<organism evidence="2 3">
    <name type="scientific">Thioalkalicoccus limnaeus</name>
    <dbReference type="NCBI Taxonomy" id="120681"/>
    <lineage>
        <taxon>Bacteria</taxon>
        <taxon>Pseudomonadati</taxon>
        <taxon>Pseudomonadota</taxon>
        <taxon>Gammaproteobacteria</taxon>
        <taxon>Chromatiales</taxon>
        <taxon>Chromatiaceae</taxon>
        <taxon>Thioalkalicoccus</taxon>
    </lineage>
</organism>
<gene>
    <name evidence="2" type="ORF">ABC977_12755</name>
</gene>
<keyword evidence="3" id="KW-1185">Reference proteome</keyword>
<feature type="compositionally biased region" description="Low complexity" evidence="1">
    <location>
        <begin position="311"/>
        <end position="322"/>
    </location>
</feature>
<proteinExistence type="predicted"/>